<dbReference type="Proteomes" id="UP000472262">
    <property type="component" value="Unassembled WGS sequence"/>
</dbReference>
<dbReference type="CDD" id="cd18788">
    <property type="entry name" value="SF2_C_XPD"/>
    <property type="match status" value="1"/>
</dbReference>
<comment type="similarity">
    <text evidence="3">Belongs to the DEAD box helicase family. DEAH subfamily.</text>
</comment>
<dbReference type="FunFam" id="3.40.50.300:FF:000731">
    <property type="entry name" value="Fanconi anemia group J protein homolog"/>
    <property type="match status" value="1"/>
</dbReference>
<dbReference type="GO" id="GO:0005524">
    <property type="term" value="F:ATP binding"/>
    <property type="evidence" value="ECO:0007669"/>
    <property type="project" value="UniProtKB-KW"/>
</dbReference>
<keyword evidence="6" id="KW-0547">Nucleotide-binding</keyword>
<dbReference type="AlphaFoldDB" id="A0A672PIS4"/>
<evidence type="ECO:0000256" key="14">
    <source>
        <dbReference type="ARBA" id="ARBA00023235"/>
    </source>
</evidence>
<keyword evidence="7" id="KW-0227">DNA damage</keyword>
<dbReference type="SMART" id="SM00487">
    <property type="entry name" value="DEXDc"/>
    <property type="match status" value="1"/>
</dbReference>
<feature type="compositionally biased region" description="Low complexity" evidence="19">
    <location>
        <begin position="897"/>
        <end position="916"/>
    </location>
</feature>
<accession>A0A672PIS4</accession>
<evidence type="ECO:0000256" key="6">
    <source>
        <dbReference type="ARBA" id="ARBA00022741"/>
    </source>
</evidence>
<keyword evidence="9" id="KW-0347">Helicase</keyword>
<evidence type="ECO:0000256" key="18">
    <source>
        <dbReference type="ARBA" id="ARBA00082714"/>
    </source>
</evidence>
<evidence type="ECO:0000256" key="16">
    <source>
        <dbReference type="ARBA" id="ARBA00044969"/>
    </source>
</evidence>
<dbReference type="Pfam" id="PF06733">
    <property type="entry name" value="DEAD_2"/>
    <property type="match status" value="1"/>
</dbReference>
<keyword evidence="14" id="KW-0413">Isomerase</keyword>
<evidence type="ECO:0000256" key="9">
    <source>
        <dbReference type="ARBA" id="ARBA00022806"/>
    </source>
</evidence>
<feature type="region of interest" description="Disordered" evidence="19">
    <location>
        <begin position="1069"/>
        <end position="1094"/>
    </location>
</feature>
<dbReference type="GO" id="GO:0016818">
    <property type="term" value="F:hydrolase activity, acting on acid anhydrides, in phosphorus-containing anhydrides"/>
    <property type="evidence" value="ECO:0007669"/>
    <property type="project" value="InterPro"/>
</dbReference>
<dbReference type="Pfam" id="PF13307">
    <property type="entry name" value="Helicase_C_2"/>
    <property type="match status" value="1"/>
</dbReference>
<evidence type="ECO:0000256" key="10">
    <source>
        <dbReference type="ARBA" id="ARBA00022840"/>
    </source>
</evidence>
<feature type="region of interest" description="Disordered" evidence="19">
    <location>
        <begin position="896"/>
        <end position="916"/>
    </location>
</feature>
<proteinExistence type="inferred from homology"/>
<keyword evidence="22" id="KW-1185">Reference proteome</keyword>
<dbReference type="InterPro" id="IPR006555">
    <property type="entry name" value="ATP-dep_Helicase_C"/>
</dbReference>
<dbReference type="PANTHER" id="PTHR11472">
    <property type="entry name" value="DNA REPAIR DEAD HELICASE RAD3/XP-D SUBFAMILY MEMBER"/>
    <property type="match status" value="1"/>
</dbReference>
<dbReference type="Gene3D" id="3.40.50.300">
    <property type="entry name" value="P-loop containing nucleotide triphosphate hydrolases"/>
    <property type="match status" value="3"/>
</dbReference>
<feature type="region of interest" description="Disordered" evidence="19">
    <location>
        <begin position="936"/>
        <end position="970"/>
    </location>
</feature>
<evidence type="ECO:0000313" key="21">
    <source>
        <dbReference type="Ensembl" id="ENSSGRP00000062846.1"/>
    </source>
</evidence>
<organism evidence="21 22">
    <name type="scientific">Sinocyclocheilus grahami</name>
    <name type="common">Dianchi golden-line fish</name>
    <name type="synonym">Barbus grahami</name>
    <dbReference type="NCBI Taxonomy" id="75366"/>
    <lineage>
        <taxon>Eukaryota</taxon>
        <taxon>Metazoa</taxon>
        <taxon>Chordata</taxon>
        <taxon>Craniata</taxon>
        <taxon>Vertebrata</taxon>
        <taxon>Euteleostomi</taxon>
        <taxon>Actinopterygii</taxon>
        <taxon>Neopterygii</taxon>
        <taxon>Teleostei</taxon>
        <taxon>Ostariophysi</taxon>
        <taxon>Cypriniformes</taxon>
        <taxon>Cyprinidae</taxon>
        <taxon>Cyprininae</taxon>
        <taxon>Sinocyclocheilus</taxon>
    </lineage>
</organism>
<protein>
    <recommendedName>
        <fullName evidence="16">DNA 5'-3' helicase</fullName>
        <ecNumber evidence="16">5.6.2.3</ecNumber>
    </recommendedName>
    <alternativeName>
        <fullName evidence="18">DNA 5'-3' helicase FANCJ</fullName>
    </alternativeName>
</protein>
<dbReference type="GO" id="GO:0051539">
    <property type="term" value="F:4 iron, 4 sulfur cluster binding"/>
    <property type="evidence" value="ECO:0007669"/>
    <property type="project" value="UniProtKB-KW"/>
</dbReference>
<dbReference type="PROSITE" id="PS51193">
    <property type="entry name" value="HELICASE_ATP_BIND_2"/>
    <property type="match status" value="1"/>
</dbReference>
<evidence type="ECO:0000313" key="22">
    <source>
        <dbReference type="Proteomes" id="UP000472262"/>
    </source>
</evidence>
<gene>
    <name evidence="21" type="primary">LOC107589699</name>
</gene>
<evidence type="ECO:0000256" key="19">
    <source>
        <dbReference type="SAM" id="MobiDB-lite"/>
    </source>
</evidence>
<evidence type="ECO:0000256" key="8">
    <source>
        <dbReference type="ARBA" id="ARBA00022801"/>
    </source>
</evidence>
<reference evidence="21" key="2">
    <citation type="submission" date="2025-09" db="UniProtKB">
        <authorList>
            <consortium name="Ensembl"/>
        </authorList>
    </citation>
    <scope>IDENTIFICATION</scope>
</reference>
<keyword evidence="15" id="KW-0539">Nucleus</keyword>
<evidence type="ECO:0000259" key="20">
    <source>
        <dbReference type="PROSITE" id="PS51193"/>
    </source>
</evidence>
<dbReference type="SUPFAM" id="SSF52540">
    <property type="entry name" value="P-loop containing nucleoside triphosphate hydrolases"/>
    <property type="match status" value="2"/>
</dbReference>
<name>A0A672PIS4_SINGR</name>
<evidence type="ECO:0000256" key="11">
    <source>
        <dbReference type="ARBA" id="ARBA00023004"/>
    </source>
</evidence>
<feature type="region of interest" description="Disordered" evidence="19">
    <location>
        <begin position="1116"/>
        <end position="1158"/>
    </location>
</feature>
<keyword evidence="8" id="KW-0378">Hydrolase</keyword>
<evidence type="ECO:0000256" key="13">
    <source>
        <dbReference type="ARBA" id="ARBA00023204"/>
    </source>
</evidence>
<feature type="compositionally biased region" description="Polar residues" evidence="19">
    <location>
        <begin position="139"/>
        <end position="157"/>
    </location>
</feature>
<feature type="domain" description="Helicase ATP-binding" evidence="20">
    <location>
        <begin position="11"/>
        <end position="468"/>
    </location>
</feature>
<evidence type="ECO:0000256" key="4">
    <source>
        <dbReference type="ARBA" id="ARBA00022485"/>
    </source>
</evidence>
<evidence type="ECO:0000256" key="7">
    <source>
        <dbReference type="ARBA" id="ARBA00022763"/>
    </source>
</evidence>
<dbReference type="SMART" id="SM00491">
    <property type="entry name" value="HELICc2"/>
    <property type="match status" value="1"/>
</dbReference>
<dbReference type="InterPro" id="IPR006554">
    <property type="entry name" value="Helicase-like_DEXD_c2"/>
</dbReference>
<comment type="cofactor">
    <cofactor evidence="1">
        <name>[4Fe-4S] cluster</name>
        <dbReference type="ChEBI" id="CHEBI:49883"/>
    </cofactor>
</comment>
<dbReference type="GO" id="GO:0003677">
    <property type="term" value="F:DNA binding"/>
    <property type="evidence" value="ECO:0007669"/>
    <property type="project" value="InterPro"/>
</dbReference>
<evidence type="ECO:0000256" key="17">
    <source>
        <dbReference type="ARBA" id="ARBA00048954"/>
    </source>
</evidence>
<dbReference type="GO" id="GO:0043139">
    <property type="term" value="F:5'-3' DNA helicase activity"/>
    <property type="evidence" value="ECO:0007669"/>
    <property type="project" value="UniProtKB-EC"/>
</dbReference>
<dbReference type="GO" id="GO:0005634">
    <property type="term" value="C:nucleus"/>
    <property type="evidence" value="ECO:0007669"/>
    <property type="project" value="UniProtKB-SubCell"/>
</dbReference>
<evidence type="ECO:0000256" key="3">
    <source>
        <dbReference type="ARBA" id="ARBA00008792"/>
    </source>
</evidence>
<evidence type="ECO:0000256" key="1">
    <source>
        <dbReference type="ARBA" id="ARBA00001966"/>
    </source>
</evidence>
<dbReference type="InterPro" id="IPR014013">
    <property type="entry name" value="Helic_SF1/SF2_ATP-bd_DinG/Rad3"/>
</dbReference>
<evidence type="ECO:0000256" key="5">
    <source>
        <dbReference type="ARBA" id="ARBA00022723"/>
    </source>
</evidence>
<dbReference type="GO" id="GO:0006289">
    <property type="term" value="P:nucleotide-excision repair"/>
    <property type="evidence" value="ECO:0007669"/>
    <property type="project" value="TreeGrafter"/>
</dbReference>
<dbReference type="Ensembl" id="ENSSGRT00000067023.1">
    <property type="protein sequence ID" value="ENSSGRP00000062846.1"/>
    <property type="gene ID" value="ENSSGRG00000032484.1"/>
</dbReference>
<dbReference type="InterPro" id="IPR014001">
    <property type="entry name" value="Helicase_ATP-bd"/>
</dbReference>
<dbReference type="SMART" id="SM00488">
    <property type="entry name" value="DEXDc2"/>
    <property type="match status" value="1"/>
</dbReference>
<dbReference type="GO" id="GO:1990918">
    <property type="term" value="P:double-strand break repair involved in meiotic recombination"/>
    <property type="evidence" value="ECO:0007669"/>
    <property type="project" value="TreeGrafter"/>
</dbReference>
<keyword evidence="4" id="KW-0004">4Fe-4S</keyword>
<sequence>MAAAPVEYTIGGVKINFPCKAYPSQLAMMNSIIRGLNNGQHCLLESPTGSGKSLALLCSALAWQQAQFGKEQLAGTSSADCKKPEVATPCQCVCHNRNAHPTFSSTAPKPPLIDLPHEGTSAQATTPLSKEVKSDQPRKSTLSSRLSEKLQASLSNGEQDDDFKIDRKRIRTPGTEQKSSKQRCLERGVIYIDDDDDEEEEHLERPVPGAQSWTMELNSGARADSCQSQPQCCSPMSCSLCPCANLKAGQKTVENSKDKDKEGSGRKKIPKIFFGTRTHKQITQIARELKRTLYSTVPMTILSSRDHTCVHPEVVPHANRNERCKELLEAKSGLSCRYYHNVHKMRDQSTLQWVHGLHHAWDIEDLVRLGGKLRSCAYYAARELMQDACIVFCPYNYLLDPLIRESMEINLKEQIVVLDEAHNIEDCARESASYTLNQAQLLLARDEIDGMVTHNIRRDQHRPLLAFCCSLANSFLHVSSSPLTRRSILTVCPLFYLLCVCFLEDTVQVPTISSNTQSVLKSLFMVLEFLFRQNCRFADDYRVALQQSFMWTTQQGLPDAQGFFARPQRRQQSTRTKTLVHTLSFWCLNPAVAFSDLRDSVRSIVLTSGTLSPMGSFSSELGIKFSIQLEANHVISKSQVWVGTVGAGPQGRKLCATFQHAETFAFQDEVGALLLKVCHTVSRGVLCFLPSYKMLDKLRDRWINTGLWDKLEERKTVITEPRGGGKGDFDELLQTYYEAIRGTAANSENRDGALLVAVCRGKVSEGLDFTDDNARAVVTIGIPFPNIKDLQVELKMKYNDKHAKLRGLLPGNRWYEIQAYRALNQALGRCIRHRNDWGALILVDDRFRTNPNKYITGLSKWVRQLVRHHDTFTGAMQSLESFSQCQLGAVETFEETQSQAAPQYPSPSIAISPSPEIITPHKPFYSQLAQPNLHTEVQAANSESRSSESGDQKNIQHPSEPSREHNVQRTPWATSQLFTSTPVSNHFKTPIFQSEPDVNLVNNKQVQKEVIPVAPKHQINGASCLNDSSVEPQLEQLFVIPTSTSKQNTSGMDHEDTEDEQSIFYSPELFEGDEEEKEETTEVKKSPPEVSHPLANSTASVLLENLFGSEQGKKTFTEQRDLNRGSDFENVPGSQNDTSSSRLRRLSRCRQKRASTSATSGKLTNYFKHIPSTSQPCIITIDD</sequence>
<keyword evidence="11" id="KW-0408">Iron</keyword>
<feature type="compositionally biased region" description="Basic residues" evidence="19">
    <location>
        <begin position="1142"/>
        <end position="1153"/>
    </location>
</feature>
<feature type="compositionally biased region" description="Basic and acidic residues" evidence="19">
    <location>
        <begin position="1116"/>
        <end position="1127"/>
    </location>
</feature>
<reference evidence="21" key="1">
    <citation type="submission" date="2025-08" db="UniProtKB">
        <authorList>
            <consortium name="Ensembl"/>
        </authorList>
    </citation>
    <scope>IDENTIFICATION</scope>
</reference>
<evidence type="ECO:0000256" key="2">
    <source>
        <dbReference type="ARBA" id="ARBA00004123"/>
    </source>
</evidence>
<feature type="compositionally biased region" description="Acidic residues" evidence="19">
    <location>
        <begin position="1070"/>
        <end position="1079"/>
    </location>
</feature>
<dbReference type="PANTHER" id="PTHR11472:SF47">
    <property type="entry name" value="FANCONI ANEMIA GROUP J PROTEIN"/>
    <property type="match status" value="1"/>
</dbReference>
<comment type="catalytic activity">
    <reaction evidence="17">
        <text>ATP + H2O = ADP + phosphate + H(+)</text>
        <dbReference type="Rhea" id="RHEA:13065"/>
        <dbReference type="ChEBI" id="CHEBI:15377"/>
        <dbReference type="ChEBI" id="CHEBI:15378"/>
        <dbReference type="ChEBI" id="CHEBI:30616"/>
        <dbReference type="ChEBI" id="CHEBI:43474"/>
        <dbReference type="ChEBI" id="CHEBI:456216"/>
        <dbReference type="EC" id="5.6.2.3"/>
    </reaction>
</comment>
<feature type="region of interest" description="Disordered" evidence="19">
    <location>
        <begin position="105"/>
        <end position="183"/>
    </location>
</feature>
<dbReference type="InterPro" id="IPR045028">
    <property type="entry name" value="DinG/Rad3-like"/>
</dbReference>
<keyword evidence="13" id="KW-0234">DNA repair</keyword>
<dbReference type="InterPro" id="IPR010614">
    <property type="entry name" value="RAD3-like_helicase_DEAD"/>
</dbReference>
<keyword evidence="5" id="KW-0479">Metal-binding</keyword>
<dbReference type="FunFam" id="3.40.50.300:FF:000977">
    <property type="entry name" value="BRCA1 interacting protein C-terminal helicase 1"/>
    <property type="match status" value="1"/>
</dbReference>
<keyword evidence="12" id="KW-0411">Iron-sulfur</keyword>
<evidence type="ECO:0000256" key="12">
    <source>
        <dbReference type="ARBA" id="ARBA00023014"/>
    </source>
</evidence>
<dbReference type="EC" id="5.6.2.3" evidence="16"/>
<dbReference type="InterPro" id="IPR027417">
    <property type="entry name" value="P-loop_NTPase"/>
</dbReference>
<dbReference type="GO" id="GO:0046872">
    <property type="term" value="F:metal ion binding"/>
    <property type="evidence" value="ECO:0007669"/>
    <property type="project" value="UniProtKB-KW"/>
</dbReference>
<dbReference type="InParanoid" id="A0A672PIS4"/>
<evidence type="ECO:0000256" key="15">
    <source>
        <dbReference type="ARBA" id="ARBA00023242"/>
    </source>
</evidence>
<comment type="subcellular location">
    <subcellularLocation>
        <location evidence="2">Nucleus</location>
    </subcellularLocation>
</comment>
<keyword evidence="10" id="KW-0067">ATP-binding</keyword>